<name>A0A6N2T211_9BACT</name>
<accession>A0A6N2T211</accession>
<dbReference type="RefSeq" id="WP_102722136.1">
    <property type="nucleotide sequence ID" value="NZ_CACRSS010000004.1"/>
</dbReference>
<evidence type="ECO:0008006" key="2">
    <source>
        <dbReference type="Google" id="ProtNLM"/>
    </source>
</evidence>
<reference evidence="1" key="1">
    <citation type="submission" date="2019-11" db="EMBL/GenBank/DDBJ databases">
        <authorList>
            <person name="Feng L."/>
        </authorList>
    </citation>
    <scope>NUCLEOTIDE SEQUENCE</scope>
    <source>
        <strain evidence="1">AMuciniphilaLFYP55</strain>
    </source>
</reference>
<proteinExistence type="predicted"/>
<organism evidence="1">
    <name type="scientific">Akkermansia muciniphila</name>
    <dbReference type="NCBI Taxonomy" id="239935"/>
    <lineage>
        <taxon>Bacteria</taxon>
        <taxon>Pseudomonadati</taxon>
        <taxon>Verrucomicrobiota</taxon>
        <taxon>Verrucomicrobiia</taxon>
        <taxon>Verrucomicrobiales</taxon>
        <taxon>Akkermansiaceae</taxon>
        <taxon>Akkermansia</taxon>
    </lineage>
</organism>
<evidence type="ECO:0000313" key="1">
    <source>
        <dbReference type="EMBL" id="VYS99142.1"/>
    </source>
</evidence>
<dbReference type="AlphaFoldDB" id="A0A6N2T211"/>
<gene>
    <name evidence="1" type="ORF">AMLFYP55_02392</name>
</gene>
<protein>
    <recommendedName>
        <fullName evidence="2">Nucleotidyl transferase AbiEii/AbiGii toxin family protein</fullName>
    </recommendedName>
</protein>
<dbReference type="Pfam" id="PF08843">
    <property type="entry name" value="AbiEii"/>
    <property type="match status" value="1"/>
</dbReference>
<dbReference type="OrthoDB" id="9808443at2"/>
<sequence length="310" mass="35563">MSKEHPANKAASIRDKLYNLSRKNGRNFQEIVQYYAMERFLYRLGQSEFQHSFVLKGALMLRVWNVPQARATMDIDLLGTLDNSASFIEACIQKILDVPVPDDGLSFDPESVTSMEITQESDYRGRRILFFGYLERMRIRMKIDIGFSDIVLPAPIPIHFPTALDMDPPMLQGYTRESAIAEKFHAMVFLGLQNSRMKDFYDIYVLSSHHSFEGNLLSRSLQATFERRHLDIPSSLIITSSSFLKMKEVQWTAFLKKFPVSLLSGIPVHLKEVVQRISFFLLPPCEALLSKASFEKTWNPSTGSWDESMS</sequence>
<dbReference type="InterPro" id="IPR014942">
    <property type="entry name" value="AbiEii"/>
</dbReference>
<dbReference type="EMBL" id="CACRSS010000004">
    <property type="protein sequence ID" value="VYS99142.1"/>
    <property type="molecule type" value="Genomic_DNA"/>
</dbReference>